<name>A0AAD3DBF3_9STRA</name>
<proteinExistence type="predicted"/>
<accession>A0AAD3DBF3</accession>
<evidence type="ECO:0000313" key="2">
    <source>
        <dbReference type="Proteomes" id="UP001054902"/>
    </source>
</evidence>
<evidence type="ECO:0000313" key="1">
    <source>
        <dbReference type="EMBL" id="GFH60285.1"/>
    </source>
</evidence>
<comment type="caution">
    <text evidence="1">The sequence shown here is derived from an EMBL/GenBank/DDBJ whole genome shotgun (WGS) entry which is preliminary data.</text>
</comment>
<keyword evidence="2" id="KW-1185">Reference proteome</keyword>
<protein>
    <submittedName>
        <fullName evidence="1">Uncharacterized protein</fullName>
    </submittedName>
</protein>
<dbReference type="AlphaFoldDB" id="A0AAD3DBF3"/>
<sequence>MTLNPYRRGRKNDHVNRILKIASVCVALAALFTLIGRKSSRETEHEHMQRMIHFDAVVTTNDLNAPKQIYVKGSDGIESILNGHLDLIEIHVAKLVTKRSKPLYYDGIEAVFCDLNWDLYKQHPWKYPTYHDLISSSHDCRNNSIKVNLKDVAEEIRDHDKKKSSSSEIQVVDDVNLIFHEGKSGANMISNVLQYMNQDMHKVYSDPGPMISALKMCGESYTLCSKETVGVIFSDVSYIMRRVPKTSTVSKIFFKMQAAATSNLEVVLSVMSRNKWAFIYREPEEVLASYLNVPHPTLRSKCLQYKRHSPIQMIEILESFQLQSANLSNEDLCAIYLSSLCASVLSVFKQYSSSGQLFNYNQLQNIEPVLKHFEVQTDNHRTTKAAYAQSIYAKSKEKEVAWIGDNKEKRTHLTAGMEKASIDYLAFNYVTLENYRIKP</sequence>
<dbReference type="Proteomes" id="UP001054902">
    <property type="component" value="Unassembled WGS sequence"/>
</dbReference>
<gene>
    <name evidence="1" type="ORF">CTEN210_16761</name>
</gene>
<organism evidence="1 2">
    <name type="scientific">Chaetoceros tenuissimus</name>
    <dbReference type="NCBI Taxonomy" id="426638"/>
    <lineage>
        <taxon>Eukaryota</taxon>
        <taxon>Sar</taxon>
        <taxon>Stramenopiles</taxon>
        <taxon>Ochrophyta</taxon>
        <taxon>Bacillariophyta</taxon>
        <taxon>Coscinodiscophyceae</taxon>
        <taxon>Chaetocerotophycidae</taxon>
        <taxon>Chaetocerotales</taxon>
        <taxon>Chaetocerotaceae</taxon>
        <taxon>Chaetoceros</taxon>
    </lineage>
</organism>
<reference evidence="1 2" key="1">
    <citation type="journal article" date="2021" name="Sci. Rep.">
        <title>The genome of the diatom Chaetoceros tenuissimus carries an ancient integrated fragment of an extant virus.</title>
        <authorList>
            <person name="Hongo Y."/>
            <person name="Kimura K."/>
            <person name="Takaki Y."/>
            <person name="Yoshida Y."/>
            <person name="Baba S."/>
            <person name="Kobayashi G."/>
            <person name="Nagasaki K."/>
            <person name="Hano T."/>
            <person name="Tomaru Y."/>
        </authorList>
    </citation>
    <scope>NUCLEOTIDE SEQUENCE [LARGE SCALE GENOMIC DNA]</scope>
    <source>
        <strain evidence="1 2">NIES-3715</strain>
    </source>
</reference>
<dbReference type="EMBL" id="BLLK01000069">
    <property type="protein sequence ID" value="GFH60285.1"/>
    <property type="molecule type" value="Genomic_DNA"/>
</dbReference>